<dbReference type="SUPFAM" id="SSF103190">
    <property type="entry name" value="Sensory domain-like"/>
    <property type="match status" value="1"/>
</dbReference>
<keyword evidence="2" id="KW-1185">Reference proteome</keyword>
<dbReference type="OrthoDB" id="6365798at2759"/>
<dbReference type="GO" id="GO:0005891">
    <property type="term" value="C:voltage-gated calcium channel complex"/>
    <property type="evidence" value="ECO:0007669"/>
    <property type="project" value="TreeGrafter"/>
</dbReference>
<protein>
    <submittedName>
        <fullName evidence="1">Uncharacterized protein</fullName>
    </submittedName>
</protein>
<dbReference type="Proteomes" id="UP000749559">
    <property type="component" value="Unassembled WGS sequence"/>
</dbReference>
<proteinExistence type="predicted"/>
<dbReference type="InterPro" id="IPR051173">
    <property type="entry name" value="Ca_channel_alpha-2/delta"/>
</dbReference>
<reference evidence="1" key="1">
    <citation type="submission" date="2022-03" db="EMBL/GenBank/DDBJ databases">
        <authorList>
            <person name="Martin C."/>
        </authorList>
    </citation>
    <scope>NUCLEOTIDE SEQUENCE</scope>
</reference>
<dbReference type="PANTHER" id="PTHR10166">
    <property type="entry name" value="VOLTAGE-DEPENDENT CALCIUM CHANNEL SUBUNIT ALPHA-2/DELTA-RELATED"/>
    <property type="match status" value="1"/>
</dbReference>
<dbReference type="AlphaFoldDB" id="A0A8S4NQ01"/>
<sequence>VFSIANNDVVSRFVYHRTDLIQDLQMCRQYDSIVTKDMPSTFLAAKAFTNPIRFVTFPETKSTVDKIIEYMEGKNEESFDTLKENIRSIVTVLDDIDSFWISQDDESIIRRYIATTHGIIMTKPGVGREQSYDPTEQPWYLRALANRRQLTISFPHKDKHSKGYEITL</sequence>
<dbReference type="Gene3D" id="3.30.450.20">
    <property type="entry name" value="PAS domain"/>
    <property type="match status" value="1"/>
</dbReference>
<dbReference type="InterPro" id="IPR029151">
    <property type="entry name" value="Sensor-like_sf"/>
</dbReference>
<comment type="caution">
    <text evidence="1">The sequence shown here is derived from an EMBL/GenBank/DDBJ whole genome shotgun (WGS) entry which is preliminary data.</text>
</comment>
<name>A0A8S4NQ01_OWEFU</name>
<accession>A0A8S4NQ01</accession>
<dbReference type="PANTHER" id="PTHR10166:SF66">
    <property type="entry name" value="VWFA AND CACHE DOMAIN-CONTAINING PROTEIN CG16868"/>
    <property type="match status" value="1"/>
</dbReference>
<dbReference type="GO" id="GO:0005245">
    <property type="term" value="F:voltage-gated calcium channel activity"/>
    <property type="evidence" value="ECO:0007669"/>
    <property type="project" value="TreeGrafter"/>
</dbReference>
<dbReference type="EMBL" id="CAIIXF020000005">
    <property type="protein sequence ID" value="CAH1782872.1"/>
    <property type="molecule type" value="Genomic_DNA"/>
</dbReference>
<feature type="non-terminal residue" evidence="1">
    <location>
        <position position="1"/>
    </location>
</feature>
<evidence type="ECO:0000313" key="2">
    <source>
        <dbReference type="Proteomes" id="UP000749559"/>
    </source>
</evidence>
<feature type="non-terminal residue" evidence="1">
    <location>
        <position position="168"/>
    </location>
</feature>
<evidence type="ECO:0000313" key="1">
    <source>
        <dbReference type="EMBL" id="CAH1782872.1"/>
    </source>
</evidence>
<gene>
    <name evidence="1" type="ORF">OFUS_LOCUS9272</name>
</gene>
<organism evidence="1 2">
    <name type="scientific">Owenia fusiformis</name>
    <name type="common">Polychaete worm</name>
    <dbReference type="NCBI Taxonomy" id="6347"/>
    <lineage>
        <taxon>Eukaryota</taxon>
        <taxon>Metazoa</taxon>
        <taxon>Spiralia</taxon>
        <taxon>Lophotrochozoa</taxon>
        <taxon>Annelida</taxon>
        <taxon>Polychaeta</taxon>
        <taxon>Sedentaria</taxon>
        <taxon>Canalipalpata</taxon>
        <taxon>Sabellida</taxon>
        <taxon>Oweniida</taxon>
        <taxon>Oweniidae</taxon>
        <taxon>Owenia</taxon>
    </lineage>
</organism>